<dbReference type="PANTHER" id="PTHR30026">
    <property type="entry name" value="OUTER MEMBRANE PROTEIN TOLC"/>
    <property type="match status" value="1"/>
</dbReference>
<dbReference type="SUPFAM" id="SSF56954">
    <property type="entry name" value="Outer membrane efflux proteins (OEP)"/>
    <property type="match status" value="1"/>
</dbReference>
<keyword evidence="7" id="KW-0998">Cell outer membrane</keyword>
<name>A0ABS5Y9H4_9GAMM</name>
<dbReference type="InterPro" id="IPR003423">
    <property type="entry name" value="OMP_efflux"/>
</dbReference>
<proteinExistence type="inferred from homology"/>
<evidence type="ECO:0000256" key="2">
    <source>
        <dbReference type="ARBA" id="ARBA00007613"/>
    </source>
</evidence>
<keyword evidence="6" id="KW-0472">Membrane</keyword>
<evidence type="ECO:0000256" key="4">
    <source>
        <dbReference type="ARBA" id="ARBA00022452"/>
    </source>
</evidence>
<evidence type="ECO:0000256" key="7">
    <source>
        <dbReference type="ARBA" id="ARBA00023237"/>
    </source>
</evidence>
<feature type="signal peptide" evidence="9">
    <location>
        <begin position="1"/>
        <end position="24"/>
    </location>
</feature>
<gene>
    <name evidence="10" type="ORF">JZM24_03060</name>
</gene>
<dbReference type="Proteomes" id="UP000811282">
    <property type="component" value="Unassembled WGS sequence"/>
</dbReference>
<evidence type="ECO:0000256" key="1">
    <source>
        <dbReference type="ARBA" id="ARBA00004442"/>
    </source>
</evidence>
<dbReference type="PANTHER" id="PTHR30026:SF20">
    <property type="entry name" value="OUTER MEMBRANE PROTEIN TOLC"/>
    <property type="match status" value="1"/>
</dbReference>
<protein>
    <submittedName>
        <fullName evidence="10">TolC family protein</fullName>
    </submittedName>
</protein>
<organism evidence="10 11">
    <name type="scientific">Candidatus Sodalis endolongispinus</name>
    <dbReference type="NCBI Taxonomy" id="2812662"/>
    <lineage>
        <taxon>Bacteria</taxon>
        <taxon>Pseudomonadati</taxon>
        <taxon>Pseudomonadota</taxon>
        <taxon>Gammaproteobacteria</taxon>
        <taxon>Enterobacterales</taxon>
        <taxon>Bruguierivoracaceae</taxon>
        <taxon>Sodalis</taxon>
    </lineage>
</organism>
<keyword evidence="11" id="KW-1185">Reference proteome</keyword>
<keyword evidence="5" id="KW-0812">Transmembrane</keyword>
<feature type="chain" id="PRO_5045600093" evidence="9">
    <location>
        <begin position="25"/>
        <end position="417"/>
    </location>
</feature>
<evidence type="ECO:0000256" key="9">
    <source>
        <dbReference type="SAM" id="SignalP"/>
    </source>
</evidence>
<keyword evidence="4" id="KW-1134">Transmembrane beta strand</keyword>
<accession>A0ABS5Y9H4</accession>
<evidence type="ECO:0000256" key="3">
    <source>
        <dbReference type="ARBA" id="ARBA00022448"/>
    </source>
</evidence>
<dbReference type="EMBL" id="JAFJYC010000001">
    <property type="protein sequence ID" value="MBT9431387.1"/>
    <property type="molecule type" value="Genomic_DNA"/>
</dbReference>
<feature type="coiled-coil region" evidence="8">
    <location>
        <begin position="111"/>
        <end position="138"/>
    </location>
</feature>
<evidence type="ECO:0000256" key="5">
    <source>
        <dbReference type="ARBA" id="ARBA00022692"/>
    </source>
</evidence>
<evidence type="ECO:0000256" key="8">
    <source>
        <dbReference type="SAM" id="Coils"/>
    </source>
</evidence>
<dbReference type="Pfam" id="PF02321">
    <property type="entry name" value="OEP"/>
    <property type="match status" value="1"/>
</dbReference>
<dbReference type="InterPro" id="IPR051906">
    <property type="entry name" value="TolC-like"/>
</dbReference>
<evidence type="ECO:0000313" key="11">
    <source>
        <dbReference type="Proteomes" id="UP000811282"/>
    </source>
</evidence>
<comment type="similarity">
    <text evidence="2">Belongs to the outer membrane factor (OMF) (TC 1.B.17) family.</text>
</comment>
<comment type="caution">
    <text evidence="10">The sequence shown here is derived from an EMBL/GenBank/DDBJ whole genome shotgun (WGS) entry which is preliminary data.</text>
</comment>
<sequence length="417" mass="46184">MLLPCRYSRAWLVLALLFSTAANAEEMGLSESLVRAERYSADLSATVYQRQALEKQADTASQLPDPQLKFGIENVPVGGSNDRRFTREGMTMKRVGIMQDYISQTKRDRKSDAIRAEADAVSANYQRLRAQLQRDTAQAWLDLALSQRAVESAVRLAAESERQLSVRRAGVAAGANAAAVLDARLALSAMRDTVTDARRDVALAQARLTQLTGVTQVQPAGAWPHFERLPADLNVLTQGISSHPEILQARREADVAQARSAQSAVAALPDVGVEVYHAQRASGYDDMAGVMFTVDLPLFQSQRQDKDHAADRARTFEANDRLALAIRDHTAQLQALVARYQASQSRWRRQTQDVLPLQRQRVALTQAQYRSGSAGLAELLEARQALLSSELEENRAARQLAQDWAAIRYLIPEENRL</sequence>
<reference evidence="10 11" key="1">
    <citation type="journal article" date="2021" name="Genome Biol. Evol.">
        <title>The evolution of interdependence in a four-way mealybug symbiosis.</title>
        <authorList>
            <person name="Garber A.I."/>
            <person name="Kupper M."/>
            <person name="Laetsch D.R."/>
            <person name="Weldon S.R."/>
            <person name="Ladinsky M.S."/>
            <person name="Bjorkman P.J."/>
            <person name="McCutcheon J.P."/>
        </authorList>
    </citation>
    <scope>NUCLEOTIDE SEQUENCE [LARGE SCALE GENOMIC DNA]</scope>
    <source>
        <strain evidence="10">SOD</strain>
    </source>
</reference>
<evidence type="ECO:0000313" key="10">
    <source>
        <dbReference type="EMBL" id="MBT9431387.1"/>
    </source>
</evidence>
<comment type="subcellular location">
    <subcellularLocation>
        <location evidence="1">Cell outer membrane</location>
    </subcellularLocation>
</comment>
<keyword evidence="3" id="KW-0813">Transport</keyword>
<dbReference type="Gene3D" id="1.20.1600.10">
    <property type="entry name" value="Outer membrane efflux proteins (OEP)"/>
    <property type="match status" value="1"/>
</dbReference>
<keyword evidence="8" id="KW-0175">Coiled coil</keyword>
<evidence type="ECO:0000256" key="6">
    <source>
        <dbReference type="ARBA" id="ARBA00023136"/>
    </source>
</evidence>
<keyword evidence="9" id="KW-0732">Signal</keyword>